<proteinExistence type="predicted"/>
<organism evidence="2 3">
    <name type="scientific">Sclerotinia trifoliorum</name>
    <dbReference type="NCBI Taxonomy" id="28548"/>
    <lineage>
        <taxon>Eukaryota</taxon>
        <taxon>Fungi</taxon>
        <taxon>Dikarya</taxon>
        <taxon>Ascomycota</taxon>
        <taxon>Pezizomycotina</taxon>
        <taxon>Leotiomycetes</taxon>
        <taxon>Helotiales</taxon>
        <taxon>Sclerotiniaceae</taxon>
        <taxon>Sclerotinia</taxon>
    </lineage>
</organism>
<comment type="caution">
    <text evidence="2">The sequence shown here is derived from an EMBL/GenBank/DDBJ whole genome shotgun (WGS) entry which is preliminary data.</text>
</comment>
<evidence type="ECO:0000256" key="1">
    <source>
        <dbReference type="SAM" id="MobiDB-lite"/>
    </source>
</evidence>
<accession>A0A8H2W0J5</accession>
<sequence length="391" mass="45245">MADIELKVIQSSDRVENGSDSDEAAESEVWVNEPIPTRSRYADTCESKKQRQIQDEIPAPAPTPELQRLVSYSTRSLEEGRYREEPDEQKLQHDSVQLTQQNSVTGTSDVTGGRKGKSCWSPKERFFDHPANEFLPVHLPEVALFIRSSERFLAGTDMALGDSLQIDDLDTVSLKTIGNLEIFWTDYIGKHLSLDPATRKLYLAWTRMEDGLKDSRLGMSDISPFRPGQSPLSVLNENIAVSWGMIFSKQYTKREKYFHKVLQFLHLSEDRKRKLKRQYEKISFDDSELSVFHGDYLMFPWQCFLRNSAHMTVDEFDMIRSYHATARGSWISSLSAVNSAQNKFALKYSDFGLLEDRVRQLRHYMDNQKPRGIRQLWRDRRDALNYSTFCG</sequence>
<reference evidence="2" key="1">
    <citation type="submission" date="2020-10" db="EMBL/GenBank/DDBJ databases">
        <authorList>
            <person name="Kusch S."/>
        </authorList>
    </citation>
    <scope>NUCLEOTIDE SEQUENCE</scope>
    <source>
        <strain evidence="2">SwB9</strain>
    </source>
</reference>
<protein>
    <submittedName>
        <fullName evidence="2">04378a54-d700-4c3a-ab5d-2bad458ee0c1</fullName>
    </submittedName>
</protein>
<dbReference type="Proteomes" id="UP000624404">
    <property type="component" value="Unassembled WGS sequence"/>
</dbReference>
<gene>
    <name evidence="2" type="ORF">SCLTRI_LOCUS7278</name>
</gene>
<name>A0A8H2W0J5_9HELO</name>
<feature type="region of interest" description="Disordered" evidence="1">
    <location>
        <begin position="1"/>
        <end position="96"/>
    </location>
</feature>
<feature type="compositionally biased region" description="Basic and acidic residues" evidence="1">
    <location>
        <begin position="40"/>
        <end position="54"/>
    </location>
</feature>
<dbReference type="OrthoDB" id="5428890at2759"/>
<evidence type="ECO:0000313" key="2">
    <source>
        <dbReference type="EMBL" id="CAD6447486.1"/>
    </source>
</evidence>
<evidence type="ECO:0000313" key="3">
    <source>
        <dbReference type="Proteomes" id="UP000624404"/>
    </source>
</evidence>
<dbReference type="EMBL" id="CAJHIA010000026">
    <property type="protein sequence ID" value="CAD6447486.1"/>
    <property type="molecule type" value="Genomic_DNA"/>
</dbReference>
<dbReference type="AlphaFoldDB" id="A0A8H2W0J5"/>
<feature type="compositionally biased region" description="Basic and acidic residues" evidence="1">
    <location>
        <begin position="76"/>
        <end position="93"/>
    </location>
</feature>
<keyword evidence="3" id="KW-1185">Reference proteome</keyword>